<comment type="caution">
    <text evidence="2">The sequence shown here is derived from an EMBL/GenBank/DDBJ whole genome shotgun (WGS) entry which is preliminary data.</text>
</comment>
<gene>
    <name evidence="2" type="ORF">K8V91_11550</name>
</gene>
<dbReference type="SUPFAM" id="SSF53756">
    <property type="entry name" value="UDP-Glycosyltransferase/glycogen phosphorylase"/>
    <property type="match status" value="1"/>
</dbReference>
<dbReference type="InterPro" id="IPR050834">
    <property type="entry name" value="Glycosyltransf_2"/>
</dbReference>
<sequence>MEEVVKDYVKKDARIKYKKLTQNGGISDNTNACIDISTGNYFALLDHDDVLDKKALNEVARVIRKTQADFIYSDEAKFTTSIEDWFAPNYKPDFSKYELRAHNYICHLTVYSRELLEKTGKYRKEYDGSQDHDMVLRLTEKANRIVHIPKILYYWRVHGESVSAGVENKSYAVDAAKNAVKAQVERAGLRCEVVTHAPFSLLYHVLYEINGNPEITVVMYGGESTENFQRSFESLLFNAGYQHLNYLILIEKGQEKDYRKILSGYCEEQDYHIEQVRWKDKEKVNEILSQYGRDYLLFLNINSEIESKDFVKELLMLAQQRDIGFVGPKIMARDNTVKGAGIALTKAVDTGVVFRFKGELEESDGYEAGLRHIRSASAFSEECLMIQTEKFEQLGGFSKEYQWYSAIDGCLKAREKGFDNVWTPYAQVTNYLSETSPRADETAAFMGKWKKLYAQEDPYYNKAVRYDVDHIHDKNTVSSLCKKSINYLQEEGVQGLLERISVYRGGAGKRSSLHIDYEPKVAKKHVYKDVLFINGCAPTVPHPPRYRVTHQREQLEACNISTGEVYYEELNPSIVNEYRSFVFFRCPYTEQVGELIRRAKELGRLVLFDIDDLVIDTKYTDTIPYVMSLNAEEKRIYDDGVIRMGKTLKLCDGAITTTERLAEELSHYVPKVFINRNVASERMYELSEKAIYERDVLPYLNKEELLSQKSLYSYEKAKEKSEQRSQSGIRIGYFSGSITHNDDFDMIRPALIKILKKYPDTSLHLVGELDLPEELKPFKKQIVVAPFTEWEKLPFLIASVDINLAPITVSIFNEAKSENKWTEAALVKVPTVASAIGAFKAAIINNETGLLCETVDDWYEALEKLIL</sequence>
<dbReference type="InterPro" id="IPR029044">
    <property type="entry name" value="Nucleotide-diphossugar_trans"/>
</dbReference>
<name>A0A921GD11_9FIRM</name>
<keyword evidence="2" id="KW-0808">Transferase</keyword>
<reference evidence="2" key="1">
    <citation type="journal article" date="2021" name="PeerJ">
        <title>Extensive microbial diversity within the chicken gut microbiome revealed by metagenomics and culture.</title>
        <authorList>
            <person name="Gilroy R."/>
            <person name="Ravi A."/>
            <person name="Getino M."/>
            <person name="Pursley I."/>
            <person name="Horton D.L."/>
            <person name="Alikhan N.F."/>
            <person name="Baker D."/>
            <person name="Gharbi K."/>
            <person name="Hall N."/>
            <person name="Watson M."/>
            <person name="Adriaenssens E.M."/>
            <person name="Foster-Nyarko E."/>
            <person name="Jarju S."/>
            <person name="Secka A."/>
            <person name="Antonio M."/>
            <person name="Oren A."/>
            <person name="Chaudhuri R.R."/>
            <person name="La Ragione R."/>
            <person name="Hildebrand F."/>
            <person name="Pallen M.J."/>
        </authorList>
    </citation>
    <scope>NUCLEOTIDE SEQUENCE</scope>
    <source>
        <strain evidence="2">CHK193-16274</strain>
    </source>
</reference>
<feature type="non-terminal residue" evidence="2">
    <location>
        <position position="867"/>
    </location>
</feature>
<protein>
    <submittedName>
        <fullName evidence="2">Glycosyltransferase</fullName>
        <ecNumber evidence="2">2.4.-.-</ecNumber>
    </submittedName>
</protein>
<dbReference type="Gene3D" id="3.40.50.2000">
    <property type="entry name" value="Glycogen Phosphorylase B"/>
    <property type="match status" value="1"/>
</dbReference>
<dbReference type="EC" id="2.4.-.-" evidence="2"/>
<dbReference type="Gene3D" id="3.90.550.10">
    <property type="entry name" value="Spore Coat Polysaccharide Biosynthesis Protein SpsA, Chain A"/>
    <property type="match status" value="2"/>
</dbReference>
<reference evidence="2" key="2">
    <citation type="submission" date="2021-09" db="EMBL/GenBank/DDBJ databases">
        <authorList>
            <person name="Gilroy R."/>
        </authorList>
    </citation>
    <scope>NUCLEOTIDE SEQUENCE</scope>
    <source>
        <strain evidence="2">CHK193-16274</strain>
    </source>
</reference>
<dbReference type="Pfam" id="PF00535">
    <property type="entry name" value="Glycos_transf_2"/>
    <property type="match status" value="1"/>
</dbReference>
<keyword evidence="2" id="KW-0328">Glycosyltransferase</keyword>
<evidence type="ECO:0000259" key="1">
    <source>
        <dbReference type="Pfam" id="PF00535"/>
    </source>
</evidence>
<feature type="domain" description="Glycosyltransferase 2-like" evidence="1">
    <location>
        <begin position="2"/>
        <end position="118"/>
    </location>
</feature>
<dbReference type="PANTHER" id="PTHR43685:SF2">
    <property type="entry name" value="GLYCOSYLTRANSFERASE 2-LIKE DOMAIN-CONTAINING PROTEIN"/>
    <property type="match status" value="1"/>
</dbReference>
<organism evidence="2 3">
    <name type="scientific">Thomasclavelia spiroformis</name>
    <dbReference type="NCBI Taxonomy" id="29348"/>
    <lineage>
        <taxon>Bacteria</taxon>
        <taxon>Bacillati</taxon>
        <taxon>Bacillota</taxon>
        <taxon>Erysipelotrichia</taxon>
        <taxon>Erysipelotrichales</taxon>
        <taxon>Coprobacillaceae</taxon>
        <taxon>Thomasclavelia</taxon>
    </lineage>
</organism>
<dbReference type="Proteomes" id="UP000749320">
    <property type="component" value="Unassembled WGS sequence"/>
</dbReference>
<proteinExistence type="predicted"/>
<dbReference type="AlphaFoldDB" id="A0A921GD11"/>
<dbReference type="GO" id="GO:0016757">
    <property type="term" value="F:glycosyltransferase activity"/>
    <property type="evidence" value="ECO:0007669"/>
    <property type="project" value="UniProtKB-KW"/>
</dbReference>
<accession>A0A921GD11</accession>
<dbReference type="PANTHER" id="PTHR43685">
    <property type="entry name" value="GLYCOSYLTRANSFERASE"/>
    <property type="match status" value="1"/>
</dbReference>
<evidence type="ECO:0000313" key="3">
    <source>
        <dbReference type="Proteomes" id="UP000749320"/>
    </source>
</evidence>
<dbReference type="Pfam" id="PF13692">
    <property type="entry name" value="Glyco_trans_1_4"/>
    <property type="match status" value="1"/>
</dbReference>
<dbReference type="SUPFAM" id="SSF53448">
    <property type="entry name" value="Nucleotide-diphospho-sugar transferases"/>
    <property type="match status" value="2"/>
</dbReference>
<evidence type="ECO:0000313" key="2">
    <source>
        <dbReference type="EMBL" id="HJF41548.1"/>
    </source>
</evidence>
<dbReference type="InterPro" id="IPR001173">
    <property type="entry name" value="Glyco_trans_2-like"/>
</dbReference>
<dbReference type="EMBL" id="DYWV01000392">
    <property type="protein sequence ID" value="HJF41548.1"/>
    <property type="molecule type" value="Genomic_DNA"/>
</dbReference>